<organism evidence="3 4">
    <name type="scientific">Microbispora rosea</name>
    <dbReference type="NCBI Taxonomy" id="58117"/>
    <lineage>
        <taxon>Bacteria</taxon>
        <taxon>Bacillati</taxon>
        <taxon>Actinomycetota</taxon>
        <taxon>Actinomycetes</taxon>
        <taxon>Streptosporangiales</taxon>
        <taxon>Streptosporangiaceae</taxon>
        <taxon>Microbispora</taxon>
    </lineage>
</organism>
<sequence>MGTDGTSRIDPAIGRRLRGLREARGLSLSELARRAGVGKATVSGLEHGTRNPTLETMYAIAAALSVPMSALTLDPGAPAGAASPVRGTAVLSTLLEVFRDPGATYEMFRLRILPGVEQASPAHPPGVTEHLSVVGGTIRTGPAAAPLTAGPGEHVSWAADVPHVYAALGGEEAHAILLIRTPHDRQGAAGAAGSAGEQAAQA</sequence>
<dbReference type="EMBL" id="FTNI01000013">
    <property type="protein sequence ID" value="SIR70310.1"/>
    <property type="molecule type" value="Genomic_DNA"/>
</dbReference>
<dbReference type="InterPro" id="IPR014710">
    <property type="entry name" value="RmlC-like_jellyroll"/>
</dbReference>
<dbReference type="CDD" id="cd02209">
    <property type="entry name" value="cupin_XRE_C"/>
    <property type="match status" value="1"/>
</dbReference>
<dbReference type="PANTHER" id="PTHR46797:SF1">
    <property type="entry name" value="METHYLPHOSPHONATE SYNTHASE"/>
    <property type="match status" value="1"/>
</dbReference>
<evidence type="ECO:0000256" key="1">
    <source>
        <dbReference type="ARBA" id="ARBA00023125"/>
    </source>
</evidence>
<dbReference type="GO" id="GO:0005829">
    <property type="term" value="C:cytosol"/>
    <property type="evidence" value="ECO:0007669"/>
    <property type="project" value="TreeGrafter"/>
</dbReference>
<dbReference type="SMART" id="SM00530">
    <property type="entry name" value="HTH_XRE"/>
    <property type="match status" value="1"/>
</dbReference>
<dbReference type="GO" id="GO:0003700">
    <property type="term" value="F:DNA-binding transcription factor activity"/>
    <property type="evidence" value="ECO:0007669"/>
    <property type="project" value="TreeGrafter"/>
</dbReference>
<accession>A0A1N7D3D7</accession>
<dbReference type="PROSITE" id="PS50943">
    <property type="entry name" value="HTH_CROC1"/>
    <property type="match status" value="1"/>
</dbReference>
<evidence type="ECO:0000313" key="4">
    <source>
        <dbReference type="Proteomes" id="UP000186096"/>
    </source>
</evidence>
<evidence type="ECO:0000313" key="3">
    <source>
        <dbReference type="EMBL" id="SIR70310.1"/>
    </source>
</evidence>
<evidence type="ECO:0000259" key="2">
    <source>
        <dbReference type="PROSITE" id="PS50943"/>
    </source>
</evidence>
<reference evidence="4" key="1">
    <citation type="submission" date="2017-01" db="EMBL/GenBank/DDBJ databases">
        <authorList>
            <person name="Varghese N."/>
            <person name="Submissions S."/>
        </authorList>
    </citation>
    <scope>NUCLEOTIDE SEQUENCE [LARGE SCALE GENOMIC DNA]</scope>
    <source>
        <strain evidence="4">ATCC 12950</strain>
    </source>
</reference>
<dbReference type="Gene3D" id="1.10.260.40">
    <property type="entry name" value="lambda repressor-like DNA-binding domains"/>
    <property type="match status" value="1"/>
</dbReference>
<dbReference type="SUPFAM" id="SSF51182">
    <property type="entry name" value="RmlC-like cupins"/>
    <property type="match status" value="1"/>
</dbReference>
<dbReference type="AlphaFoldDB" id="A0A1N7D3D7"/>
<name>A0A1N7D3D7_9ACTN</name>
<dbReference type="Gene3D" id="2.60.120.10">
    <property type="entry name" value="Jelly Rolls"/>
    <property type="match status" value="1"/>
</dbReference>
<dbReference type="Pfam" id="PF01381">
    <property type="entry name" value="HTH_3"/>
    <property type="match status" value="1"/>
</dbReference>
<dbReference type="GO" id="GO:0003677">
    <property type="term" value="F:DNA binding"/>
    <property type="evidence" value="ECO:0007669"/>
    <property type="project" value="UniProtKB-KW"/>
</dbReference>
<gene>
    <name evidence="3" type="ORF">SAMN05421833_113102</name>
</gene>
<dbReference type="SUPFAM" id="SSF47413">
    <property type="entry name" value="lambda repressor-like DNA-binding domains"/>
    <property type="match status" value="1"/>
</dbReference>
<dbReference type="InterPro" id="IPR050807">
    <property type="entry name" value="TransReg_Diox_bact_type"/>
</dbReference>
<dbReference type="Proteomes" id="UP000186096">
    <property type="component" value="Unassembled WGS sequence"/>
</dbReference>
<protein>
    <submittedName>
        <fullName evidence="3">Transcriptional regulator, XRE family with cupin sensor</fullName>
    </submittedName>
</protein>
<feature type="domain" description="HTH cro/C1-type" evidence="2">
    <location>
        <begin position="17"/>
        <end position="71"/>
    </location>
</feature>
<proteinExistence type="predicted"/>
<keyword evidence="1" id="KW-0238">DNA-binding</keyword>
<dbReference type="InterPro" id="IPR001387">
    <property type="entry name" value="Cro/C1-type_HTH"/>
</dbReference>
<keyword evidence="4" id="KW-1185">Reference proteome</keyword>
<dbReference type="CDD" id="cd00093">
    <property type="entry name" value="HTH_XRE"/>
    <property type="match status" value="1"/>
</dbReference>
<dbReference type="InterPro" id="IPR011051">
    <property type="entry name" value="RmlC_Cupin_sf"/>
</dbReference>
<dbReference type="PANTHER" id="PTHR46797">
    <property type="entry name" value="HTH-TYPE TRANSCRIPTIONAL REGULATOR"/>
    <property type="match status" value="1"/>
</dbReference>
<dbReference type="RefSeq" id="WP_204053734.1">
    <property type="nucleotide sequence ID" value="NZ_FTNI01000013.1"/>
</dbReference>
<dbReference type="InterPro" id="IPR010982">
    <property type="entry name" value="Lambda_DNA-bd_dom_sf"/>
</dbReference>